<dbReference type="Proteomes" id="UP000377798">
    <property type="component" value="Unassembled WGS sequence"/>
</dbReference>
<dbReference type="NCBIfam" id="NF011660">
    <property type="entry name" value="PRK15080.1"/>
    <property type="match status" value="1"/>
</dbReference>
<organism evidence="1 2">
    <name type="scientific">Urinicoccus massiliensis</name>
    <dbReference type="NCBI Taxonomy" id="1723382"/>
    <lineage>
        <taxon>Bacteria</taxon>
        <taxon>Bacillati</taxon>
        <taxon>Bacillota</taxon>
        <taxon>Tissierellia</taxon>
        <taxon>Tissierellales</taxon>
        <taxon>Peptoniphilaceae</taxon>
        <taxon>Urinicoccus</taxon>
    </lineage>
</organism>
<dbReference type="AlphaFoldDB" id="A0A8H2M690"/>
<dbReference type="RefSeq" id="WP_131749847.1">
    <property type="nucleotide sequence ID" value="NZ_CAACYI010000001.1"/>
</dbReference>
<sequence length="275" mass="29724">MDLKKINQRVEDFHQLIQKKKVTESAGRLYTGVDLGTSSIVLSVVDEKGNFVAGGLEKAKAVRDGIVVDYVDAVRVTRGLKKDLEDRLGRPLDLAAAAVVPGADASTKEVVKNVLEGADFTPKEVFEEPEAAAVMLGIQEGTVVDVGGGSTGISLLKNGRVLDSFDEATGGHHMNLVIAGAYKLDYQEAEEKKICEKEEIFPVIKPVAEKMATIVKNFLRGRDGKKLYLVGGSTDFKQIDQIFSSITGLKVEKPRYPIYITPMGIALALKEACDG</sequence>
<proteinExistence type="predicted"/>
<dbReference type="PANTHER" id="PTHR32432">
    <property type="entry name" value="CELL DIVISION PROTEIN FTSA-RELATED"/>
    <property type="match status" value="1"/>
</dbReference>
<reference evidence="1 2" key="1">
    <citation type="submission" date="2019-02" db="EMBL/GenBank/DDBJ databases">
        <authorList>
            <consortium name="Pathogen Informatics"/>
        </authorList>
    </citation>
    <scope>NUCLEOTIDE SEQUENCE [LARGE SCALE GENOMIC DNA]</scope>
    <source>
        <strain evidence="1 2">3012STDY7089603</strain>
    </source>
</reference>
<dbReference type="EMBL" id="CAACYI010000001">
    <property type="protein sequence ID" value="VFB17267.1"/>
    <property type="molecule type" value="Genomic_DNA"/>
</dbReference>
<dbReference type="Gene3D" id="3.30.420.40">
    <property type="match status" value="2"/>
</dbReference>
<protein>
    <submittedName>
        <fullName evidence="1">Ethanolamine utilization protein EutJ</fullName>
    </submittedName>
</protein>
<name>A0A8H2M690_9FIRM</name>
<dbReference type="NCBIfam" id="TIGR02529">
    <property type="entry name" value="EutJ"/>
    <property type="match status" value="1"/>
</dbReference>
<dbReference type="InterPro" id="IPR050696">
    <property type="entry name" value="FtsA/MreB"/>
</dbReference>
<evidence type="ECO:0000313" key="1">
    <source>
        <dbReference type="EMBL" id="VFB17267.1"/>
    </source>
</evidence>
<dbReference type="InterPro" id="IPR043129">
    <property type="entry name" value="ATPase_NBD"/>
</dbReference>
<comment type="caution">
    <text evidence="1">The sequence shown here is derived from an EMBL/GenBank/DDBJ whole genome shotgun (WGS) entry which is preliminary data.</text>
</comment>
<keyword evidence="2" id="KW-1185">Reference proteome</keyword>
<dbReference type="SUPFAM" id="SSF53067">
    <property type="entry name" value="Actin-like ATPase domain"/>
    <property type="match status" value="1"/>
</dbReference>
<evidence type="ECO:0000313" key="2">
    <source>
        <dbReference type="Proteomes" id="UP000377798"/>
    </source>
</evidence>
<accession>A0A8H2M690</accession>
<gene>
    <name evidence="1" type="ORF">NCTC13150_01854</name>
</gene>
<dbReference type="PANTHER" id="PTHR32432:SF3">
    <property type="entry name" value="ETHANOLAMINE UTILIZATION PROTEIN EUTJ"/>
    <property type="match status" value="1"/>
</dbReference>
<dbReference type="InterPro" id="IPR013366">
    <property type="entry name" value="EutJ"/>
</dbReference>